<reference evidence="3 4" key="1">
    <citation type="submission" date="2018-02" db="EMBL/GenBank/DDBJ databases">
        <title>Comparative genomes isolates from brazilian mangrove.</title>
        <authorList>
            <person name="Araujo J.E."/>
            <person name="Taketani R.G."/>
            <person name="Silva M.C.P."/>
            <person name="Loureco M.V."/>
            <person name="Andreote F.D."/>
        </authorList>
    </citation>
    <scope>NUCLEOTIDE SEQUENCE [LARGE SCALE GENOMIC DNA]</scope>
    <source>
        <strain evidence="3 4">Nap-Phe MGV</strain>
    </source>
</reference>
<feature type="transmembrane region" description="Helical" evidence="2">
    <location>
        <begin position="261"/>
        <end position="283"/>
    </location>
</feature>
<protein>
    <submittedName>
        <fullName evidence="3">Uncharacterized protein</fullName>
    </submittedName>
</protein>
<gene>
    <name evidence="3" type="ORF">C5Y93_09285</name>
</gene>
<comment type="caution">
    <text evidence="3">The sequence shown here is derived from an EMBL/GenBank/DDBJ whole genome shotgun (WGS) entry which is preliminary data.</text>
</comment>
<feature type="region of interest" description="Disordered" evidence="1">
    <location>
        <begin position="295"/>
        <end position="314"/>
    </location>
</feature>
<feature type="compositionally biased region" description="Polar residues" evidence="1">
    <location>
        <begin position="8"/>
        <end position="17"/>
    </location>
</feature>
<feature type="region of interest" description="Disordered" evidence="1">
    <location>
        <begin position="1"/>
        <end position="29"/>
    </location>
</feature>
<feature type="transmembrane region" description="Helical" evidence="2">
    <location>
        <begin position="58"/>
        <end position="75"/>
    </location>
</feature>
<keyword evidence="2" id="KW-1133">Transmembrane helix</keyword>
<feature type="transmembrane region" description="Helical" evidence="2">
    <location>
        <begin position="231"/>
        <end position="255"/>
    </location>
</feature>
<keyword evidence="2" id="KW-0812">Transmembrane</keyword>
<feature type="transmembrane region" description="Helical" evidence="2">
    <location>
        <begin position="104"/>
        <end position="122"/>
    </location>
</feature>
<dbReference type="EMBL" id="PUHZ01000010">
    <property type="protein sequence ID" value="PQO46173.1"/>
    <property type="molecule type" value="Genomic_DNA"/>
</dbReference>
<evidence type="ECO:0000256" key="2">
    <source>
        <dbReference type="SAM" id="Phobius"/>
    </source>
</evidence>
<organism evidence="3 4">
    <name type="scientific">Blastopirellula marina</name>
    <dbReference type="NCBI Taxonomy" id="124"/>
    <lineage>
        <taxon>Bacteria</taxon>
        <taxon>Pseudomonadati</taxon>
        <taxon>Planctomycetota</taxon>
        <taxon>Planctomycetia</taxon>
        <taxon>Pirellulales</taxon>
        <taxon>Pirellulaceae</taxon>
        <taxon>Blastopirellula</taxon>
    </lineage>
</organism>
<dbReference type="Proteomes" id="UP000237819">
    <property type="component" value="Unassembled WGS sequence"/>
</dbReference>
<evidence type="ECO:0000313" key="3">
    <source>
        <dbReference type="EMBL" id="PQO46173.1"/>
    </source>
</evidence>
<name>A0A2S8GP01_9BACT</name>
<feature type="transmembrane region" description="Helical" evidence="2">
    <location>
        <begin position="201"/>
        <end position="219"/>
    </location>
</feature>
<feature type="transmembrane region" description="Helical" evidence="2">
    <location>
        <begin position="81"/>
        <end position="99"/>
    </location>
</feature>
<feature type="transmembrane region" description="Helical" evidence="2">
    <location>
        <begin position="128"/>
        <end position="150"/>
    </location>
</feature>
<accession>A0A2S8GP01</accession>
<keyword evidence="2" id="KW-0472">Membrane</keyword>
<feature type="transmembrane region" description="Helical" evidence="2">
    <location>
        <begin position="162"/>
        <end position="181"/>
    </location>
</feature>
<dbReference type="AlphaFoldDB" id="A0A2S8GP01"/>
<evidence type="ECO:0000256" key="1">
    <source>
        <dbReference type="SAM" id="MobiDB-lite"/>
    </source>
</evidence>
<sequence>MNGDEQPESSSLPSAQPSRPPNLSGDALKQWYLDNPPLTEEDRQRAIKRERDNQEATAWVWLMSLGMLVALSHGLIYEMPIAVVTGPATACVIGVWLAIGRSNLMVRSLIALALVASMGWAFAPYRSILMACVLCSAAASYGALWLMTWFFRTGTRRLRFTILDIGGAVLLTGCGLGMIQADMYDRLTNLQWRQLQSGLEIAVWLIGNSVLASLPVMVPKRDRTIKMFRRSAIWVVLLMPIIEGLIWFCVMSTFLPPYYSLLGAILNLVVIHLIAAAYVWALVFPLETVGAFRDEEDPPSTATEANAGHWEEME</sequence>
<evidence type="ECO:0000313" key="4">
    <source>
        <dbReference type="Proteomes" id="UP000237819"/>
    </source>
</evidence>
<proteinExistence type="predicted"/>
<dbReference type="RefSeq" id="WP_105335144.1">
    <property type="nucleotide sequence ID" value="NZ_PUHZ01000010.1"/>
</dbReference>